<feature type="domain" description="Core" evidence="1">
    <location>
        <begin position="2"/>
        <end position="102"/>
    </location>
</feature>
<dbReference type="PANTHER" id="PTHR43011">
    <property type="entry name" value="IRON-SULFUR CLUSTER ASSEMBLY 2 HOMOLOG, MITOCHONDRIAL"/>
    <property type="match status" value="1"/>
</dbReference>
<protein>
    <submittedName>
        <fullName evidence="2">Iron-sulfur cluster assembly accessory protein</fullName>
    </submittedName>
</protein>
<dbReference type="EMBL" id="CP003629">
    <property type="protein sequence ID" value="AFQ43799.1"/>
    <property type="molecule type" value="Genomic_DNA"/>
</dbReference>
<dbReference type="eggNOG" id="COG0316">
    <property type="taxonomic scope" value="Bacteria"/>
</dbReference>
<reference evidence="3" key="2">
    <citation type="submission" date="2012-08" db="EMBL/GenBank/DDBJ databases">
        <title>Finished genome of Desulfosporosinus meridiei DSM 13257.</title>
        <authorList>
            <person name="Huntemann M."/>
            <person name="Wei C.-L."/>
            <person name="Han J."/>
            <person name="Detter J.C."/>
            <person name="Han C."/>
            <person name="Davenport K."/>
            <person name="Daligault H."/>
            <person name="Erkkila T."/>
            <person name="Gu W."/>
            <person name="Munk A.C.C."/>
            <person name="Teshima H."/>
            <person name="Xu Y."/>
            <person name="Chain P."/>
            <person name="Tapia R."/>
            <person name="Chen A."/>
            <person name="Krypides N."/>
            <person name="Mavromatis K."/>
            <person name="Markowitz V."/>
            <person name="Szeto E."/>
            <person name="Ivanova N."/>
            <person name="Mikhailova N."/>
            <person name="Ovchinnikova G."/>
            <person name="Pagani I."/>
            <person name="Pati A."/>
            <person name="Goodwin L."/>
            <person name="Peters L."/>
            <person name="Pitluck S."/>
            <person name="Woyke T."/>
            <person name="Pester M."/>
            <person name="Spring S."/>
            <person name="Ollivier B."/>
            <person name="Rattei T."/>
            <person name="Klenk H.-P."/>
            <person name="Wagner M."/>
            <person name="Loy A."/>
        </authorList>
    </citation>
    <scope>NUCLEOTIDE SEQUENCE [LARGE SCALE GENOMIC DNA]</scope>
    <source>
        <strain evidence="3">ATCC BAA-275 / DSM 13257 / NCIMB 13706 / S10</strain>
    </source>
</reference>
<dbReference type="STRING" id="768704.Desmer_1838"/>
<keyword evidence="3" id="KW-1185">Reference proteome</keyword>
<reference evidence="2 3" key="1">
    <citation type="journal article" date="2012" name="J. Bacteriol.">
        <title>Complete genome sequences of Desulfosporosinus orientis DSM765T, Desulfosporosinus youngiae DSM17734T, Desulfosporosinus meridiei DSM13257T, and Desulfosporosinus acidiphilus DSM22704T.</title>
        <authorList>
            <person name="Pester M."/>
            <person name="Brambilla E."/>
            <person name="Alazard D."/>
            <person name="Rattei T."/>
            <person name="Weinmaier T."/>
            <person name="Han J."/>
            <person name="Lucas S."/>
            <person name="Lapidus A."/>
            <person name="Cheng J.F."/>
            <person name="Goodwin L."/>
            <person name="Pitluck S."/>
            <person name="Peters L."/>
            <person name="Ovchinnikova G."/>
            <person name="Teshima H."/>
            <person name="Detter J.C."/>
            <person name="Han C.S."/>
            <person name="Tapia R."/>
            <person name="Land M.L."/>
            <person name="Hauser L."/>
            <person name="Kyrpides N.C."/>
            <person name="Ivanova N.N."/>
            <person name="Pagani I."/>
            <person name="Huntmann M."/>
            <person name="Wei C.L."/>
            <person name="Davenport K.W."/>
            <person name="Daligault H."/>
            <person name="Chain P.S."/>
            <person name="Chen A."/>
            <person name="Mavromatis K."/>
            <person name="Markowitz V."/>
            <person name="Szeto E."/>
            <person name="Mikhailova N."/>
            <person name="Pati A."/>
            <person name="Wagner M."/>
            <person name="Woyke T."/>
            <person name="Ollivier B."/>
            <person name="Klenk H.P."/>
            <person name="Spring S."/>
            <person name="Loy A."/>
        </authorList>
    </citation>
    <scope>NUCLEOTIDE SEQUENCE [LARGE SCALE GENOMIC DNA]</scope>
    <source>
        <strain evidence="3">ATCC BAA-275 / DSM 13257 / NCIMB 13706 / S10</strain>
    </source>
</reference>
<dbReference type="HOGENOM" id="CLU_069054_5_2_9"/>
<dbReference type="GO" id="GO:0051539">
    <property type="term" value="F:4 iron, 4 sulfur cluster binding"/>
    <property type="evidence" value="ECO:0007669"/>
    <property type="project" value="TreeGrafter"/>
</dbReference>
<dbReference type="InterPro" id="IPR016092">
    <property type="entry name" value="ATAP"/>
</dbReference>
<dbReference type="InterPro" id="IPR000361">
    <property type="entry name" value="ATAP_core_dom"/>
</dbReference>
<dbReference type="GO" id="GO:0016226">
    <property type="term" value="P:iron-sulfur cluster assembly"/>
    <property type="evidence" value="ECO:0007669"/>
    <property type="project" value="InterPro"/>
</dbReference>
<dbReference type="OrthoDB" id="9801228at2"/>
<evidence type="ECO:0000259" key="1">
    <source>
        <dbReference type="Pfam" id="PF01521"/>
    </source>
</evidence>
<name>J7IUI0_DESMD</name>
<evidence type="ECO:0000313" key="2">
    <source>
        <dbReference type="EMBL" id="AFQ43799.1"/>
    </source>
</evidence>
<dbReference type="NCBIfam" id="TIGR00049">
    <property type="entry name" value="iron-sulfur cluster assembly accessory protein"/>
    <property type="match status" value="1"/>
</dbReference>
<dbReference type="AlphaFoldDB" id="J7IUI0"/>
<dbReference type="Proteomes" id="UP000005262">
    <property type="component" value="Chromosome"/>
</dbReference>
<dbReference type="PANTHER" id="PTHR43011:SF1">
    <property type="entry name" value="IRON-SULFUR CLUSTER ASSEMBLY 2 HOMOLOG, MITOCHONDRIAL"/>
    <property type="match status" value="1"/>
</dbReference>
<gene>
    <name evidence="2" type="ordered locus">Desmer_1838</name>
</gene>
<dbReference type="GO" id="GO:0051537">
    <property type="term" value="F:2 iron, 2 sulfur cluster binding"/>
    <property type="evidence" value="ECO:0007669"/>
    <property type="project" value="TreeGrafter"/>
</dbReference>
<proteinExistence type="predicted"/>
<dbReference type="KEGG" id="dmi:Desmer_1838"/>
<dbReference type="Gene3D" id="2.60.300.12">
    <property type="entry name" value="HesB-like domain"/>
    <property type="match status" value="1"/>
</dbReference>
<dbReference type="SUPFAM" id="SSF89360">
    <property type="entry name" value="HesB-like domain"/>
    <property type="match status" value="1"/>
</dbReference>
<sequence length="112" mass="11895">MVTITEIAAQKVKEMQKVKKKGTAFLRIHLLNEGCSGPNFGMTLEELITEDDMIYEEYGISIIADIGLATALEGAIVDYSESNDGGGFEIRKEIIGHASGCGGSCGNCGESC</sequence>
<dbReference type="Pfam" id="PF01521">
    <property type="entry name" value="Fe-S_biosyn"/>
    <property type="match status" value="1"/>
</dbReference>
<accession>J7IUI0</accession>
<organism evidence="2 3">
    <name type="scientific">Desulfosporosinus meridiei (strain ATCC BAA-275 / DSM 13257 / KCTC 12902 / NCIMB 13706 / S10)</name>
    <dbReference type="NCBI Taxonomy" id="768704"/>
    <lineage>
        <taxon>Bacteria</taxon>
        <taxon>Bacillati</taxon>
        <taxon>Bacillota</taxon>
        <taxon>Clostridia</taxon>
        <taxon>Eubacteriales</taxon>
        <taxon>Desulfitobacteriaceae</taxon>
        <taxon>Desulfosporosinus</taxon>
    </lineage>
</organism>
<dbReference type="GO" id="GO:0005506">
    <property type="term" value="F:iron ion binding"/>
    <property type="evidence" value="ECO:0007669"/>
    <property type="project" value="TreeGrafter"/>
</dbReference>
<evidence type="ECO:0000313" key="3">
    <source>
        <dbReference type="Proteomes" id="UP000005262"/>
    </source>
</evidence>
<dbReference type="RefSeq" id="WP_014902714.1">
    <property type="nucleotide sequence ID" value="NC_018515.1"/>
</dbReference>
<dbReference type="InterPro" id="IPR035903">
    <property type="entry name" value="HesB-like_dom_sf"/>
</dbReference>